<evidence type="ECO:0000256" key="1">
    <source>
        <dbReference type="SAM" id="SignalP"/>
    </source>
</evidence>
<reference evidence="3 4" key="1">
    <citation type="submission" date="2018-06" db="EMBL/GenBank/DDBJ databases">
        <title>Genomic Encyclopedia of Type Strains, Phase IV (KMG-IV): sequencing the most valuable type-strain genomes for metagenomic binning, comparative biology and taxonomic classification.</title>
        <authorList>
            <person name="Goeker M."/>
        </authorList>
    </citation>
    <scope>NUCLEOTIDE SEQUENCE [LARGE SCALE GENOMIC DNA]</scope>
    <source>
        <strain evidence="3 4">DSM 24875</strain>
    </source>
</reference>
<feature type="domain" description="Ice-binding protein C-terminal" evidence="2">
    <location>
        <begin position="249"/>
        <end position="268"/>
    </location>
</feature>
<accession>A0A366F1W0</accession>
<comment type="caution">
    <text evidence="3">The sequence shown here is derived from an EMBL/GenBank/DDBJ whole genome shotgun (WGS) entry which is preliminary data.</text>
</comment>
<evidence type="ECO:0000313" key="3">
    <source>
        <dbReference type="EMBL" id="RBP08584.1"/>
    </source>
</evidence>
<dbReference type="EMBL" id="QNRK01000025">
    <property type="protein sequence ID" value="RBP08584.1"/>
    <property type="molecule type" value="Genomic_DNA"/>
</dbReference>
<dbReference type="Pfam" id="PF07589">
    <property type="entry name" value="PEP-CTERM"/>
    <property type="match status" value="1"/>
</dbReference>
<name>A0A366F1W0_9HYPH</name>
<dbReference type="Proteomes" id="UP000253529">
    <property type="component" value="Unassembled WGS sequence"/>
</dbReference>
<keyword evidence="1" id="KW-0732">Signal</keyword>
<evidence type="ECO:0000259" key="2">
    <source>
        <dbReference type="Pfam" id="PF07589"/>
    </source>
</evidence>
<feature type="chain" id="PRO_5016809138" evidence="1">
    <location>
        <begin position="25"/>
        <end position="283"/>
    </location>
</feature>
<gene>
    <name evidence="3" type="ORF">DFR50_12566</name>
</gene>
<dbReference type="InterPro" id="IPR013424">
    <property type="entry name" value="Ice-binding_C"/>
</dbReference>
<feature type="signal peptide" evidence="1">
    <location>
        <begin position="1"/>
        <end position="24"/>
    </location>
</feature>
<evidence type="ECO:0000313" key="4">
    <source>
        <dbReference type="Proteomes" id="UP000253529"/>
    </source>
</evidence>
<dbReference type="AlphaFoldDB" id="A0A366F1W0"/>
<dbReference type="NCBIfam" id="TIGR02595">
    <property type="entry name" value="PEP_CTERM"/>
    <property type="match status" value="1"/>
</dbReference>
<protein>
    <submittedName>
        <fullName evidence="3">Putative secreted protein with PEP-CTERM sorting signal</fullName>
    </submittedName>
</protein>
<sequence length="283" mass="29397">MMKILPVGAAVCALLALGASGAKASTFVVSYEGEAAGVENTTATFKTNASGVKEGGVETFNSQPVHGYPQTITTDYGTGGLITGTYTAGTASGIQINAADQYGGAGGNTNYIAAFTGTPYTLTLSSTIPGGIDYFGFWLSALDKGNFVTFYGGDGNKLFTFDPQDVLTAVAQSADPSLYYGNPNPGSFHGKDSGEPYIFLNFFDQGGTFSKIEFSEVNNGGGYESDNHTVGQYATMGNGTVIQLVHSVTVPEPSTWAMMLAGFAGLLWAGAHGKRRPVRSIDA</sequence>
<keyword evidence="4" id="KW-1185">Reference proteome</keyword>
<proteinExistence type="predicted"/>
<dbReference type="RefSeq" id="WP_113891166.1">
    <property type="nucleotide sequence ID" value="NZ_QNRK01000025.1"/>
</dbReference>
<dbReference type="OrthoDB" id="7578381at2"/>
<organism evidence="3 4">
    <name type="scientific">Roseiarcus fermentans</name>
    <dbReference type="NCBI Taxonomy" id="1473586"/>
    <lineage>
        <taxon>Bacteria</taxon>
        <taxon>Pseudomonadati</taxon>
        <taxon>Pseudomonadota</taxon>
        <taxon>Alphaproteobacteria</taxon>
        <taxon>Hyphomicrobiales</taxon>
        <taxon>Roseiarcaceae</taxon>
        <taxon>Roseiarcus</taxon>
    </lineage>
</organism>